<protein>
    <recommendedName>
        <fullName evidence="1">Calcineurin-like phosphoesterase domain-containing protein</fullName>
    </recommendedName>
</protein>
<evidence type="ECO:0000313" key="3">
    <source>
        <dbReference type="Proteomes" id="UP000001514"/>
    </source>
</evidence>
<dbReference type="InterPro" id="IPR027629">
    <property type="entry name" value="DevT-like"/>
</dbReference>
<dbReference type="Gene3D" id="3.60.21.10">
    <property type="match status" value="1"/>
</dbReference>
<feature type="domain" description="Calcineurin-like phosphoesterase" evidence="1">
    <location>
        <begin position="54"/>
        <end position="287"/>
    </location>
</feature>
<dbReference type="Proteomes" id="UP000001514">
    <property type="component" value="Unassembled WGS sequence"/>
</dbReference>
<dbReference type="eggNOG" id="ENOG502QQYB">
    <property type="taxonomic scope" value="Eukaryota"/>
</dbReference>
<dbReference type="InterPro" id="IPR029052">
    <property type="entry name" value="Metallo-depent_PP-like"/>
</dbReference>
<dbReference type="KEGG" id="smo:SELMODRAFT_419264"/>
<dbReference type="NCBIfam" id="TIGR04168">
    <property type="entry name" value="TIGR04168 family protein"/>
    <property type="match status" value="1"/>
</dbReference>
<dbReference type="Pfam" id="PF00149">
    <property type="entry name" value="Metallophos"/>
    <property type="match status" value="1"/>
</dbReference>
<evidence type="ECO:0000259" key="1">
    <source>
        <dbReference type="Pfam" id="PF00149"/>
    </source>
</evidence>
<dbReference type="EMBL" id="GL377606">
    <property type="protein sequence ID" value="EFJ19395.1"/>
    <property type="molecule type" value="Genomic_DNA"/>
</dbReference>
<dbReference type="InParanoid" id="D8S8D2"/>
<dbReference type="Gramene" id="EFJ19395">
    <property type="protein sequence ID" value="EFJ19395"/>
    <property type="gene ID" value="SELMODRAFT_419264"/>
</dbReference>
<dbReference type="FunCoup" id="D8S8D2">
    <property type="interactions" value="211"/>
</dbReference>
<name>D8S8D2_SELML</name>
<sequence length="354" mass="39379">MVIAWTTSFAEDKEELDDSGANHFGEVGERWQLAPRFSWKTHMYNQRKMADLVRIAVVGDVHGDWDATADRRALQHLNPDLVLFTGDFGDEDVQIVREVANLDMSKAVILGNHDCCRSALGGNIDFLYEKFTTSYLERLVGYLVSFFKRPSKPAVEQQIQMLGDSFVGFKRVDYRHLKLSVVGARPFAMGGDGVYGKTLLSSLFGISDLKGSAEKIKELILDAPKDHSVVILAHNGPTGLGSERHDICGKDFSGRGGDNGDPDLAEAIKLCEEECEIPLVVFGHMHRNEGRKMVAGLNRKVFVNGAVVPRREGLNRQFTMVELQDHEVKRVTETWVKVAAGDVCIASEKVLFQL</sequence>
<keyword evidence="3" id="KW-1185">Reference proteome</keyword>
<gene>
    <name evidence="2" type="ORF">SELMODRAFT_419264</name>
</gene>
<dbReference type="OMA" id="SERHDIC"/>
<organism evidence="3">
    <name type="scientific">Selaginella moellendorffii</name>
    <name type="common">Spikemoss</name>
    <dbReference type="NCBI Taxonomy" id="88036"/>
    <lineage>
        <taxon>Eukaryota</taxon>
        <taxon>Viridiplantae</taxon>
        <taxon>Streptophyta</taxon>
        <taxon>Embryophyta</taxon>
        <taxon>Tracheophyta</taxon>
        <taxon>Lycopodiopsida</taxon>
        <taxon>Selaginellales</taxon>
        <taxon>Selaginellaceae</taxon>
        <taxon>Selaginella</taxon>
    </lineage>
</organism>
<dbReference type="AlphaFoldDB" id="D8S8D2"/>
<reference evidence="2 3" key="1">
    <citation type="journal article" date="2011" name="Science">
        <title>The Selaginella genome identifies genetic changes associated with the evolution of vascular plants.</title>
        <authorList>
            <person name="Banks J.A."/>
            <person name="Nishiyama T."/>
            <person name="Hasebe M."/>
            <person name="Bowman J.L."/>
            <person name="Gribskov M."/>
            <person name="dePamphilis C."/>
            <person name="Albert V.A."/>
            <person name="Aono N."/>
            <person name="Aoyama T."/>
            <person name="Ambrose B.A."/>
            <person name="Ashton N.W."/>
            <person name="Axtell M.J."/>
            <person name="Barker E."/>
            <person name="Barker M.S."/>
            <person name="Bennetzen J.L."/>
            <person name="Bonawitz N.D."/>
            <person name="Chapple C."/>
            <person name="Cheng C."/>
            <person name="Correa L.G."/>
            <person name="Dacre M."/>
            <person name="DeBarry J."/>
            <person name="Dreyer I."/>
            <person name="Elias M."/>
            <person name="Engstrom E.M."/>
            <person name="Estelle M."/>
            <person name="Feng L."/>
            <person name="Finet C."/>
            <person name="Floyd S.K."/>
            <person name="Frommer W.B."/>
            <person name="Fujita T."/>
            <person name="Gramzow L."/>
            <person name="Gutensohn M."/>
            <person name="Harholt J."/>
            <person name="Hattori M."/>
            <person name="Heyl A."/>
            <person name="Hirai T."/>
            <person name="Hiwatashi Y."/>
            <person name="Ishikawa M."/>
            <person name="Iwata M."/>
            <person name="Karol K.G."/>
            <person name="Koehler B."/>
            <person name="Kolukisaoglu U."/>
            <person name="Kubo M."/>
            <person name="Kurata T."/>
            <person name="Lalonde S."/>
            <person name="Li K."/>
            <person name="Li Y."/>
            <person name="Litt A."/>
            <person name="Lyons E."/>
            <person name="Manning G."/>
            <person name="Maruyama T."/>
            <person name="Michael T.P."/>
            <person name="Mikami K."/>
            <person name="Miyazaki S."/>
            <person name="Morinaga S."/>
            <person name="Murata T."/>
            <person name="Mueller-Roeber B."/>
            <person name="Nelson D.R."/>
            <person name="Obara M."/>
            <person name="Oguri Y."/>
            <person name="Olmstead R.G."/>
            <person name="Onodera N."/>
            <person name="Petersen B.L."/>
            <person name="Pils B."/>
            <person name="Prigge M."/>
            <person name="Rensing S.A."/>
            <person name="Riano-Pachon D.M."/>
            <person name="Roberts A.W."/>
            <person name="Sato Y."/>
            <person name="Scheller H.V."/>
            <person name="Schulz B."/>
            <person name="Schulz C."/>
            <person name="Shakirov E.V."/>
            <person name="Shibagaki N."/>
            <person name="Shinohara N."/>
            <person name="Shippen D.E."/>
            <person name="Soerensen I."/>
            <person name="Sotooka R."/>
            <person name="Sugimoto N."/>
            <person name="Sugita M."/>
            <person name="Sumikawa N."/>
            <person name="Tanurdzic M."/>
            <person name="Theissen G."/>
            <person name="Ulvskov P."/>
            <person name="Wakazuki S."/>
            <person name="Weng J.K."/>
            <person name="Willats W.W."/>
            <person name="Wipf D."/>
            <person name="Wolf P.G."/>
            <person name="Yang L."/>
            <person name="Zimmer A.D."/>
            <person name="Zhu Q."/>
            <person name="Mitros T."/>
            <person name="Hellsten U."/>
            <person name="Loque D."/>
            <person name="Otillar R."/>
            <person name="Salamov A."/>
            <person name="Schmutz J."/>
            <person name="Shapiro H."/>
            <person name="Lindquist E."/>
            <person name="Lucas S."/>
            <person name="Rokhsar D."/>
            <person name="Grigoriev I.V."/>
        </authorList>
    </citation>
    <scope>NUCLEOTIDE SEQUENCE [LARGE SCALE GENOMIC DNA]</scope>
</reference>
<accession>D8S8D2</accession>
<evidence type="ECO:0000313" key="2">
    <source>
        <dbReference type="EMBL" id="EFJ19395.1"/>
    </source>
</evidence>
<dbReference type="CDD" id="cd07397">
    <property type="entry name" value="MPP_NostocDevT-like"/>
    <property type="match status" value="1"/>
</dbReference>
<dbReference type="SUPFAM" id="SSF56300">
    <property type="entry name" value="Metallo-dependent phosphatases"/>
    <property type="match status" value="1"/>
</dbReference>
<dbReference type="PANTHER" id="PTHR35769">
    <property type="entry name" value="CALCINEURIN-LIKE METALLO-PHOSPHOESTERASE SUPERFAMILY PROTEIN"/>
    <property type="match status" value="1"/>
</dbReference>
<dbReference type="PANTHER" id="PTHR35769:SF2">
    <property type="entry name" value="CALCINEURIN-LIKE METALLO-PHOSPHOESTERASE SUPERFAMILY PROTEIN"/>
    <property type="match status" value="1"/>
</dbReference>
<dbReference type="HOGENOM" id="CLU_053780_0_0_1"/>
<dbReference type="InterPro" id="IPR004843">
    <property type="entry name" value="Calcineurin-like_PHP"/>
</dbReference>
<proteinExistence type="predicted"/>
<dbReference type="GO" id="GO:0016787">
    <property type="term" value="F:hydrolase activity"/>
    <property type="evidence" value="ECO:0007669"/>
    <property type="project" value="InterPro"/>
</dbReference>